<keyword evidence="1" id="KW-1133">Transmembrane helix</keyword>
<reference evidence="2 3" key="2">
    <citation type="submission" date="2018-12" db="EMBL/GenBank/DDBJ databases">
        <title>Simiduia agarivorans gen. nov., sp. nov., a marine, agarolytic bacterium isolated from shallow coastal water from Keelung, Taiwan.</title>
        <authorList>
            <person name="Shieh W.Y."/>
        </authorList>
    </citation>
    <scope>NUCLEOTIDE SEQUENCE [LARGE SCALE GENOMIC DNA]</scope>
    <source>
        <strain evidence="2 3">GTF-13</strain>
    </source>
</reference>
<keyword evidence="1" id="KW-0812">Transmembrane</keyword>
<organism evidence="2 3">
    <name type="scientific">Aestuariirhabdus litorea</name>
    <dbReference type="NCBI Taxonomy" id="2528527"/>
    <lineage>
        <taxon>Bacteria</taxon>
        <taxon>Pseudomonadati</taxon>
        <taxon>Pseudomonadota</taxon>
        <taxon>Gammaproteobacteria</taxon>
        <taxon>Oceanospirillales</taxon>
        <taxon>Aestuariirhabdaceae</taxon>
        <taxon>Aestuariirhabdus</taxon>
    </lineage>
</organism>
<keyword evidence="1" id="KW-0472">Membrane</keyword>
<dbReference type="AlphaFoldDB" id="A0A3P3VLB9"/>
<dbReference type="InterPro" id="IPR012902">
    <property type="entry name" value="N_methyl_site"/>
</dbReference>
<protein>
    <recommendedName>
        <fullName evidence="4">Prepilin-type N-terminal cleavage/methylation domain-containing protein</fullName>
    </recommendedName>
</protein>
<dbReference type="InterPro" id="IPR032092">
    <property type="entry name" value="PilW"/>
</dbReference>
<dbReference type="Pfam" id="PF07963">
    <property type="entry name" value="N_methyl"/>
    <property type="match status" value="1"/>
</dbReference>
<comment type="caution">
    <text evidence="2">The sequence shown here is derived from an EMBL/GenBank/DDBJ whole genome shotgun (WGS) entry which is preliminary data.</text>
</comment>
<dbReference type="Pfam" id="PF16074">
    <property type="entry name" value="PilW"/>
    <property type="match status" value="1"/>
</dbReference>
<evidence type="ECO:0000256" key="1">
    <source>
        <dbReference type="SAM" id="Phobius"/>
    </source>
</evidence>
<evidence type="ECO:0000313" key="2">
    <source>
        <dbReference type="EMBL" id="RRJ83535.1"/>
    </source>
</evidence>
<feature type="transmembrane region" description="Helical" evidence="1">
    <location>
        <begin position="12"/>
        <end position="38"/>
    </location>
</feature>
<name>A0A3P3VLB9_9GAMM</name>
<evidence type="ECO:0000313" key="3">
    <source>
        <dbReference type="Proteomes" id="UP000280792"/>
    </source>
</evidence>
<sequence length="357" mass="38505">MKGTAMRRCKSAGFSLVELMVSMALGVFLVLGVAQIFVNTSNTNRGQNALAEIHESARYAIRFLRDDLQVAGDKGCVLGNVGLVNKFNAVANDFWWAFSDDDNTWVLGRGIEGFEAVGAGWDRAVDAAITNPVAGSDILVVRGTLGPAVPVADSVGVNADLTLHDTDHTLAKGDLIVASYDCRNAAFWEISNNPSGGTTVQYATNCGATNGPCNSAKNTDMWLRPDPASDIYPELRKISTRAYWVRNNPNGIPSLYTTNGINGVQELVEGVEQLQITYGINSNNNQWEAVQEYLTADAVDDWGQVSSARITMLVRSPTLNSSTGRQDIVLEGAAAPLSFTDGFLRRAFSFTVNLRGR</sequence>
<proteinExistence type="predicted"/>
<dbReference type="Proteomes" id="UP000280792">
    <property type="component" value="Unassembled WGS sequence"/>
</dbReference>
<dbReference type="PROSITE" id="PS00409">
    <property type="entry name" value="PROKAR_NTER_METHYL"/>
    <property type="match status" value="1"/>
</dbReference>
<dbReference type="EMBL" id="QWEZ01000002">
    <property type="protein sequence ID" value="RRJ83535.1"/>
    <property type="molecule type" value="Genomic_DNA"/>
</dbReference>
<keyword evidence="3" id="KW-1185">Reference proteome</keyword>
<dbReference type="GO" id="GO:0043683">
    <property type="term" value="P:type IV pilus assembly"/>
    <property type="evidence" value="ECO:0007669"/>
    <property type="project" value="InterPro"/>
</dbReference>
<accession>A0A3P3VLB9</accession>
<dbReference type="RefSeq" id="WP_125018366.1">
    <property type="nucleotide sequence ID" value="NZ_QWEZ01000002.1"/>
</dbReference>
<gene>
    <name evidence="2" type="ORF">D0544_15615</name>
</gene>
<evidence type="ECO:0008006" key="4">
    <source>
        <dbReference type="Google" id="ProtNLM"/>
    </source>
</evidence>
<reference evidence="2 3" key="1">
    <citation type="submission" date="2018-08" db="EMBL/GenBank/DDBJ databases">
        <authorList>
            <person name="Khan S.A."/>
        </authorList>
    </citation>
    <scope>NUCLEOTIDE SEQUENCE [LARGE SCALE GENOMIC DNA]</scope>
    <source>
        <strain evidence="2 3">GTF-13</strain>
    </source>
</reference>